<evidence type="ECO:0000256" key="11">
    <source>
        <dbReference type="RuleBase" id="RU000356"/>
    </source>
</evidence>
<dbReference type="InterPro" id="IPR009050">
    <property type="entry name" value="Globin-like_sf"/>
</dbReference>
<evidence type="ECO:0000256" key="3">
    <source>
        <dbReference type="ARBA" id="ARBA00006401"/>
    </source>
</evidence>
<evidence type="ECO:0000256" key="2">
    <source>
        <dbReference type="ARBA" id="ARBA00001974"/>
    </source>
</evidence>
<keyword evidence="11" id="KW-0479">Metal-binding</keyword>
<dbReference type="InterPro" id="IPR017927">
    <property type="entry name" value="FAD-bd_FR_type"/>
</dbReference>
<keyword evidence="11" id="KW-0813">Transport</keyword>
<evidence type="ECO:0000259" key="13">
    <source>
        <dbReference type="PROSITE" id="PS51384"/>
    </source>
</evidence>
<comment type="catalytic activity">
    <reaction evidence="9">
        <text>2 nitric oxide + NADH + 2 O2 = 2 nitrate + NAD(+) + H(+)</text>
        <dbReference type="Rhea" id="RHEA:19469"/>
        <dbReference type="ChEBI" id="CHEBI:15378"/>
        <dbReference type="ChEBI" id="CHEBI:15379"/>
        <dbReference type="ChEBI" id="CHEBI:16480"/>
        <dbReference type="ChEBI" id="CHEBI:17632"/>
        <dbReference type="ChEBI" id="CHEBI:57540"/>
        <dbReference type="ChEBI" id="CHEBI:57945"/>
        <dbReference type="EC" id="1.14.12.17"/>
    </reaction>
</comment>
<dbReference type="SUPFAM" id="SSF63380">
    <property type="entry name" value="Riboflavin synthase domain-like"/>
    <property type="match status" value="1"/>
</dbReference>
<organism evidence="14 15">
    <name type="scientific">Actinomadura barringtoniae</name>
    <dbReference type="NCBI Taxonomy" id="1427535"/>
    <lineage>
        <taxon>Bacteria</taxon>
        <taxon>Bacillati</taxon>
        <taxon>Actinomycetota</taxon>
        <taxon>Actinomycetes</taxon>
        <taxon>Streptosporangiales</taxon>
        <taxon>Thermomonosporaceae</taxon>
        <taxon>Actinomadura</taxon>
    </lineage>
</organism>
<keyword evidence="7" id="KW-0411">Iron-sulfur</keyword>
<accession>A0A939T339</accession>
<evidence type="ECO:0000256" key="4">
    <source>
        <dbReference type="ARBA" id="ARBA00012229"/>
    </source>
</evidence>
<dbReference type="InterPro" id="IPR008333">
    <property type="entry name" value="Cbr1-like_FAD-bd_dom"/>
</dbReference>
<comment type="caution">
    <text evidence="14">The sequence shown here is derived from an EMBL/GenBank/DDBJ whole genome shotgun (WGS) entry which is preliminary data.</text>
</comment>
<dbReference type="Gene3D" id="2.40.30.10">
    <property type="entry name" value="Translation factors"/>
    <property type="match status" value="1"/>
</dbReference>
<comment type="cofactor">
    <cofactor evidence="2">
        <name>FAD</name>
        <dbReference type="ChEBI" id="CHEBI:57692"/>
    </cofactor>
</comment>
<dbReference type="GO" id="GO:0019825">
    <property type="term" value="F:oxygen binding"/>
    <property type="evidence" value="ECO:0007669"/>
    <property type="project" value="InterPro"/>
</dbReference>
<dbReference type="EMBL" id="JAGEOJ010000004">
    <property type="protein sequence ID" value="MBO2447533.1"/>
    <property type="molecule type" value="Genomic_DNA"/>
</dbReference>
<evidence type="ECO:0000313" key="14">
    <source>
        <dbReference type="EMBL" id="MBO2447533.1"/>
    </source>
</evidence>
<keyword evidence="5" id="KW-0001">2Fe-2S</keyword>
<dbReference type="Gene3D" id="1.10.490.10">
    <property type="entry name" value="Globins"/>
    <property type="match status" value="1"/>
</dbReference>
<keyword evidence="11" id="KW-0349">Heme</keyword>
<dbReference type="GO" id="GO:0008941">
    <property type="term" value="F:nitric oxide dioxygenase NAD(P)H activity"/>
    <property type="evidence" value="ECO:0007669"/>
    <property type="project" value="UniProtKB-EC"/>
</dbReference>
<keyword evidence="6" id="KW-0521">NADP</keyword>
<evidence type="ECO:0000256" key="6">
    <source>
        <dbReference type="ARBA" id="ARBA00022857"/>
    </source>
</evidence>
<dbReference type="SUPFAM" id="SSF52343">
    <property type="entry name" value="Ferredoxin reductase-like, C-terminal NADP-linked domain"/>
    <property type="match status" value="1"/>
</dbReference>
<dbReference type="InterPro" id="IPR001433">
    <property type="entry name" value="OxRdtase_FAD/NAD-bd"/>
</dbReference>
<evidence type="ECO:0000256" key="5">
    <source>
        <dbReference type="ARBA" id="ARBA00022714"/>
    </source>
</evidence>
<dbReference type="RefSeq" id="WP_208255177.1">
    <property type="nucleotide sequence ID" value="NZ_JAGEOJ010000004.1"/>
</dbReference>
<dbReference type="InterPro" id="IPR012292">
    <property type="entry name" value="Globin/Proto"/>
</dbReference>
<feature type="domain" description="Globin" evidence="12">
    <location>
        <begin position="1"/>
        <end position="133"/>
    </location>
</feature>
<evidence type="ECO:0000313" key="15">
    <source>
        <dbReference type="Proteomes" id="UP000669179"/>
    </source>
</evidence>
<comment type="cofactor">
    <cofactor evidence="1">
        <name>heme b</name>
        <dbReference type="ChEBI" id="CHEBI:60344"/>
    </cofactor>
</comment>
<dbReference type="Pfam" id="PF00970">
    <property type="entry name" value="FAD_binding_6"/>
    <property type="match status" value="1"/>
</dbReference>
<dbReference type="GO" id="GO:0020037">
    <property type="term" value="F:heme binding"/>
    <property type="evidence" value="ECO:0007669"/>
    <property type="project" value="InterPro"/>
</dbReference>
<evidence type="ECO:0000259" key="12">
    <source>
        <dbReference type="PROSITE" id="PS01033"/>
    </source>
</evidence>
<keyword evidence="11" id="KW-0561">Oxygen transport</keyword>
<dbReference type="CDD" id="cd06187">
    <property type="entry name" value="O2ase_reductase_like"/>
    <property type="match status" value="1"/>
</dbReference>
<dbReference type="PROSITE" id="PS51384">
    <property type="entry name" value="FAD_FR"/>
    <property type="match status" value="1"/>
</dbReference>
<feature type="domain" description="FAD-binding FR-type" evidence="13">
    <location>
        <begin position="140"/>
        <end position="240"/>
    </location>
</feature>
<evidence type="ECO:0000256" key="10">
    <source>
        <dbReference type="ARBA" id="ARBA00049433"/>
    </source>
</evidence>
<dbReference type="Proteomes" id="UP000669179">
    <property type="component" value="Unassembled WGS sequence"/>
</dbReference>
<sequence>MSLEPRVVKESFTRIEPEGDSAAAYFYGRLFAENPRLRAMFPPAMDHQRDRLFHALTKIVWSLDSPESLASYLGQLGRDHRKFGVLAEHYPAVGAALIATLRKFSGDDWTPEIEAAWTAGFQAAADLMIDAAEEDSASAPPWWVAEVIGHERRTPDLAVLSLRPNHPLPFTAGQYVTVQTARWPRVWRPYSIANAPRSDGVLRLHVRAQPAGWVSGALVRHTGIGDSVLLGPAMGTMTLDTASDRDLLLVAGGTGLAPLKALAEQVVMSGRHRHVHLLLGARTERDLYDLADLRLLESTYPWLRVIPVLSEQPDFDGMRGRIPDVLERFRDWEDHDVYICGPTDMVRGTVNELQRLGVPLARIHHDLLSAEQAVRAATAVGA</sequence>
<dbReference type="AlphaFoldDB" id="A0A939T339"/>
<evidence type="ECO:0000256" key="7">
    <source>
        <dbReference type="ARBA" id="ARBA00023014"/>
    </source>
</evidence>
<dbReference type="Pfam" id="PF00042">
    <property type="entry name" value="Globin"/>
    <property type="match status" value="1"/>
</dbReference>
<evidence type="ECO:0000256" key="9">
    <source>
        <dbReference type="ARBA" id="ARBA00048649"/>
    </source>
</evidence>
<keyword evidence="8" id="KW-0520">NAD</keyword>
<dbReference type="InterPro" id="IPR017938">
    <property type="entry name" value="Riboflavin_synthase-like_b-brl"/>
</dbReference>
<dbReference type="GO" id="GO:0051537">
    <property type="term" value="F:2 iron, 2 sulfur cluster binding"/>
    <property type="evidence" value="ECO:0007669"/>
    <property type="project" value="UniProtKB-KW"/>
</dbReference>
<dbReference type="CDD" id="cd19753">
    <property type="entry name" value="Mb-like_oxidoreductase"/>
    <property type="match status" value="1"/>
</dbReference>
<name>A0A939T339_9ACTN</name>
<dbReference type="SUPFAM" id="SSF46458">
    <property type="entry name" value="Globin-like"/>
    <property type="match status" value="1"/>
</dbReference>
<dbReference type="PANTHER" id="PTHR47354:SF5">
    <property type="entry name" value="PROTEIN RFBI"/>
    <property type="match status" value="1"/>
</dbReference>
<reference evidence="14" key="1">
    <citation type="submission" date="2021-03" db="EMBL/GenBank/DDBJ databases">
        <authorList>
            <person name="Kanchanasin P."/>
            <person name="Saeng-In P."/>
            <person name="Phongsopitanun W."/>
            <person name="Yuki M."/>
            <person name="Kudo T."/>
            <person name="Ohkuma M."/>
            <person name="Tanasupawat S."/>
        </authorList>
    </citation>
    <scope>NUCLEOTIDE SEQUENCE</scope>
    <source>
        <strain evidence="14">GKU 128</strain>
    </source>
</reference>
<comment type="catalytic activity">
    <reaction evidence="10">
        <text>2 nitric oxide + NADPH + 2 O2 = 2 nitrate + NADP(+) + H(+)</text>
        <dbReference type="Rhea" id="RHEA:19465"/>
        <dbReference type="ChEBI" id="CHEBI:15378"/>
        <dbReference type="ChEBI" id="CHEBI:15379"/>
        <dbReference type="ChEBI" id="CHEBI:16480"/>
        <dbReference type="ChEBI" id="CHEBI:17632"/>
        <dbReference type="ChEBI" id="CHEBI:57783"/>
        <dbReference type="ChEBI" id="CHEBI:58349"/>
        <dbReference type="EC" id="1.14.12.17"/>
    </reaction>
</comment>
<dbReference type="PROSITE" id="PS01033">
    <property type="entry name" value="GLOBIN"/>
    <property type="match status" value="1"/>
</dbReference>
<proteinExistence type="inferred from homology"/>
<dbReference type="InterPro" id="IPR000971">
    <property type="entry name" value="Globin"/>
</dbReference>
<dbReference type="GO" id="GO:0005344">
    <property type="term" value="F:oxygen carrier activity"/>
    <property type="evidence" value="ECO:0007669"/>
    <property type="project" value="UniProtKB-KW"/>
</dbReference>
<evidence type="ECO:0000256" key="1">
    <source>
        <dbReference type="ARBA" id="ARBA00001970"/>
    </source>
</evidence>
<dbReference type="PANTHER" id="PTHR47354">
    <property type="entry name" value="NADH OXIDOREDUCTASE HCR"/>
    <property type="match status" value="1"/>
</dbReference>
<comment type="similarity">
    <text evidence="3">In the C-terminal section; belongs to the flavoprotein pyridine nucleotide cytochrome reductase family.</text>
</comment>
<keyword evidence="15" id="KW-1185">Reference proteome</keyword>
<evidence type="ECO:0000256" key="8">
    <source>
        <dbReference type="ARBA" id="ARBA00023027"/>
    </source>
</evidence>
<dbReference type="InterPro" id="IPR039261">
    <property type="entry name" value="FNR_nucleotide-bd"/>
</dbReference>
<dbReference type="Pfam" id="PF00175">
    <property type="entry name" value="NAD_binding_1"/>
    <property type="match status" value="1"/>
</dbReference>
<dbReference type="EC" id="1.14.12.17" evidence="4"/>
<gene>
    <name evidence="14" type="ORF">J4573_10580</name>
</gene>
<keyword evidence="11" id="KW-0408">Iron</keyword>
<dbReference type="PRINTS" id="PR00410">
    <property type="entry name" value="PHEHYDRXLASE"/>
</dbReference>
<dbReference type="InterPro" id="IPR050415">
    <property type="entry name" value="MRET"/>
</dbReference>
<protein>
    <recommendedName>
        <fullName evidence="4">nitric oxide dioxygenase</fullName>
        <ecNumber evidence="4">1.14.12.17</ecNumber>
    </recommendedName>
</protein>
<dbReference type="Gene3D" id="3.40.50.80">
    <property type="entry name" value="Nucleotide-binding domain of ferredoxin-NADP reductase (FNR) module"/>
    <property type="match status" value="1"/>
</dbReference>
<comment type="similarity">
    <text evidence="11">Belongs to the globin family.</text>
</comment>